<dbReference type="Proteomes" id="UP000608071">
    <property type="component" value="Unassembled WGS sequence"/>
</dbReference>
<dbReference type="EMBL" id="JACSQL010000005">
    <property type="protein sequence ID" value="MBD7969019.1"/>
    <property type="molecule type" value="Genomic_DNA"/>
</dbReference>
<dbReference type="PROSITE" id="PS00062">
    <property type="entry name" value="ALDOKETO_REDUCTASE_2"/>
    <property type="match status" value="1"/>
</dbReference>
<comment type="similarity">
    <text evidence="1">Belongs to the aldo/keto reductase family.</text>
</comment>
<dbReference type="InterPro" id="IPR023210">
    <property type="entry name" value="NADP_OxRdtase_dom"/>
</dbReference>
<evidence type="ECO:0000313" key="6">
    <source>
        <dbReference type="Proteomes" id="UP000608071"/>
    </source>
</evidence>
<dbReference type="InterPro" id="IPR018170">
    <property type="entry name" value="Aldo/ket_reductase_CS"/>
</dbReference>
<dbReference type="PROSITE" id="PS00063">
    <property type="entry name" value="ALDOKETO_REDUCTASE_3"/>
    <property type="match status" value="1"/>
</dbReference>
<dbReference type="SUPFAM" id="SSF51430">
    <property type="entry name" value="NAD(P)-linked oxidoreductase"/>
    <property type="match status" value="1"/>
</dbReference>
<keyword evidence="2" id="KW-0521">NADP</keyword>
<dbReference type="PANTHER" id="PTHR43827:SF3">
    <property type="entry name" value="NADP-DEPENDENT OXIDOREDUCTASE DOMAIN-CONTAINING PROTEIN"/>
    <property type="match status" value="1"/>
</dbReference>
<protein>
    <submittedName>
        <fullName evidence="5">Aldo/keto reductase</fullName>
    </submittedName>
</protein>
<name>A0ABR8T093_9BACL</name>
<evidence type="ECO:0000256" key="1">
    <source>
        <dbReference type="ARBA" id="ARBA00007905"/>
    </source>
</evidence>
<dbReference type="InterPro" id="IPR036812">
    <property type="entry name" value="NAD(P)_OxRdtase_dom_sf"/>
</dbReference>
<comment type="caution">
    <text evidence="5">The sequence shown here is derived from an EMBL/GenBank/DDBJ whole genome shotgun (WGS) entry which is preliminary data.</text>
</comment>
<organism evidence="5 6">
    <name type="scientific">Paenibacillus gallinarum</name>
    <dbReference type="NCBI Taxonomy" id="2762232"/>
    <lineage>
        <taxon>Bacteria</taxon>
        <taxon>Bacillati</taxon>
        <taxon>Bacillota</taxon>
        <taxon>Bacilli</taxon>
        <taxon>Bacillales</taxon>
        <taxon>Paenibacillaceae</taxon>
        <taxon>Paenibacillus</taxon>
    </lineage>
</organism>
<keyword evidence="6" id="KW-1185">Reference proteome</keyword>
<accession>A0ABR8T093</accession>
<evidence type="ECO:0000256" key="3">
    <source>
        <dbReference type="ARBA" id="ARBA00023002"/>
    </source>
</evidence>
<reference evidence="5 6" key="1">
    <citation type="submission" date="2020-08" db="EMBL/GenBank/DDBJ databases">
        <title>A Genomic Blueprint of the Chicken Gut Microbiome.</title>
        <authorList>
            <person name="Gilroy R."/>
            <person name="Ravi A."/>
            <person name="Getino M."/>
            <person name="Pursley I."/>
            <person name="Horton D.L."/>
            <person name="Alikhan N.-F."/>
            <person name="Baker D."/>
            <person name="Gharbi K."/>
            <person name="Hall N."/>
            <person name="Watson M."/>
            <person name="Adriaenssens E.M."/>
            <person name="Foster-Nyarko E."/>
            <person name="Jarju S."/>
            <person name="Secka A."/>
            <person name="Antonio M."/>
            <person name="Oren A."/>
            <person name="Chaudhuri R."/>
            <person name="La Ragione R.M."/>
            <person name="Hildebrand F."/>
            <person name="Pallen M.J."/>
        </authorList>
    </citation>
    <scope>NUCLEOTIDE SEQUENCE [LARGE SCALE GENOMIC DNA]</scope>
    <source>
        <strain evidence="5 6">Sa2BVA9</strain>
    </source>
</reference>
<dbReference type="InterPro" id="IPR044500">
    <property type="entry name" value="AKR5G"/>
</dbReference>
<dbReference type="PRINTS" id="PR00069">
    <property type="entry name" value="ALDKETRDTASE"/>
</dbReference>
<dbReference type="CDD" id="cd19157">
    <property type="entry name" value="AKR_AKR5G1-3"/>
    <property type="match status" value="1"/>
</dbReference>
<sequence>MTITHLQDTVTLNNGVKMPQLGLGVWKAKDGEETYAAVKHAIQHGYRAIDTAAAYKNEESVGKAIKDSGVPREELFITTKVWNADHGYDATIRAFETSLEKLGLEYLDLYLIHWPVKDKYKDTWKALERLYSDGKVRAIGVCNFNIHHLEDLLGEAKTVPAVNQSEFHPYLTQEPLREFCKSKGIHFEGWSPLGNGKLLDNASIQEIAKKYNKTAAQVILRWHLQNDAITIPKSVTPSRIEENVAIFDFELTAEDMNTINSLNKDERTGPDPDNFNF</sequence>
<feature type="domain" description="NADP-dependent oxidoreductase" evidence="4">
    <location>
        <begin position="21"/>
        <end position="263"/>
    </location>
</feature>
<keyword evidence="3" id="KW-0560">Oxidoreductase</keyword>
<evidence type="ECO:0000313" key="5">
    <source>
        <dbReference type="EMBL" id="MBD7969019.1"/>
    </source>
</evidence>
<dbReference type="Pfam" id="PF00248">
    <property type="entry name" value="Aldo_ket_red"/>
    <property type="match status" value="1"/>
</dbReference>
<dbReference type="PROSITE" id="PS00798">
    <property type="entry name" value="ALDOKETO_REDUCTASE_1"/>
    <property type="match status" value="1"/>
</dbReference>
<dbReference type="PIRSF" id="PIRSF000097">
    <property type="entry name" value="AKR"/>
    <property type="match status" value="1"/>
</dbReference>
<dbReference type="Gene3D" id="3.20.20.100">
    <property type="entry name" value="NADP-dependent oxidoreductase domain"/>
    <property type="match status" value="1"/>
</dbReference>
<gene>
    <name evidence="5" type="ORF">H9647_13160</name>
</gene>
<evidence type="ECO:0000259" key="4">
    <source>
        <dbReference type="Pfam" id="PF00248"/>
    </source>
</evidence>
<proteinExistence type="inferred from homology"/>
<dbReference type="PANTHER" id="PTHR43827">
    <property type="entry name" value="2,5-DIKETO-D-GLUCONIC ACID REDUCTASE"/>
    <property type="match status" value="1"/>
</dbReference>
<dbReference type="RefSeq" id="WP_191800617.1">
    <property type="nucleotide sequence ID" value="NZ_JACSQL010000005.1"/>
</dbReference>
<dbReference type="InterPro" id="IPR020471">
    <property type="entry name" value="AKR"/>
</dbReference>
<evidence type="ECO:0000256" key="2">
    <source>
        <dbReference type="ARBA" id="ARBA00022857"/>
    </source>
</evidence>